<protein>
    <submittedName>
        <fullName evidence="3">Uncharacterized protein LOC100905853</fullName>
    </submittedName>
</protein>
<keyword evidence="1" id="KW-0732">Signal</keyword>
<gene>
    <name evidence="3" type="primary">LOC100905853</name>
</gene>
<dbReference type="GeneID" id="100905853"/>
<accession>A0AAJ6QPE2</accession>
<proteinExistence type="predicted"/>
<dbReference type="PANTHER" id="PTHR33964:SF1">
    <property type="entry name" value="RE45066P"/>
    <property type="match status" value="1"/>
</dbReference>
<dbReference type="PANTHER" id="PTHR33964">
    <property type="entry name" value="RE45066P-RELATED"/>
    <property type="match status" value="1"/>
</dbReference>
<dbReference type="RefSeq" id="XP_003739512.1">
    <property type="nucleotide sequence ID" value="XM_003739464.1"/>
</dbReference>
<sequence>MFKFAVLVAGCAAYASAAKIVCDVHAFDKAAGDVLLYGGGASAPNTFAQLDAKCASERKSLKFAEDYTENCVHGLGKGMLKIFIEGAGNEVSKHCTAGPMKNKYIRLAPCINQKAAAEIFKCNNMLAAILEGTTAHPKKNRVPLSCCYMNEYVNCVVKHASKCGKETTDFAHEIINTVAGDLLDTVCTKYKSNSRECRALPKVTPAASPKYKSLLPPLADVLDSLGSQ</sequence>
<dbReference type="Proteomes" id="UP000694867">
    <property type="component" value="Unplaced"/>
</dbReference>
<reference evidence="3" key="1">
    <citation type="submission" date="2025-08" db="UniProtKB">
        <authorList>
            <consortium name="RefSeq"/>
        </authorList>
    </citation>
    <scope>IDENTIFICATION</scope>
</reference>
<keyword evidence="2" id="KW-1185">Reference proteome</keyword>
<dbReference type="AlphaFoldDB" id="A0AAJ6QPE2"/>
<evidence type="ECO:0000256" key="1">
    <source>
        <dbReference type="SAM" id="SignalP"/>
    </source>
</evidence>
<name>A0AAJ6QPE2_9ACAR</name>
<dbReference type="KEGG" id="goe:100905853"/>
<feature type="signal peptide" evidence="1">
    <location>
        <begin position="1"/>
        <end position="17"/>
    </location>
</feature>
<evidence type="ECO:0000313" key="3">
    <source>
        <dbReference type="RefSeq" id="XP_003739512.1"/>
    </source>
</evidence>
<evidence type="ECO:0000313" key="2">
    <source>
        <dbReference type="Proteomes" id="UP000694867"/>
    </source>
</evidence>
<feature type="chain" id="PRO_5042500110" evidence="1">
    <location>
        <begin position="18"/>
        <end position="228"/>
    </location>
</feature>
<organism evidence="2 3">
    <name type="scientific">Galendromus occidentalis</name>
    <name type="common">western predatory mite</name>
    <dbReference type="NCBI Taxonomy" id="34638"/>
    <lineage>
        <taxon>Eukaryota</taxon>
        <taxon>Metazoa</taxon>
        <taxon>Ecdysozoa</taxon>
        <taxon>Arthropoda</taxon>
        <taxon>Chelicerata</taxon>
        <taxon>Arachnida</taxon>
        <taxon>Acari</taxon>
        <taxon>Parasitiformes</taxon>
        <taxon>Mesostigmata</taxon>
        <taxon>Gamasina</taxon>
        <taxon>Phytoseioidea</taxon>
        <taxon>Phytoseiidae</taxon>
        <taxon>Typhlodrominae</taxon>
        <taxon>Galendromus</taxon>
    </lineage>
</organism>